<keyword evidence="3" id="KW-1185">Reference proteome</keyword>
<dbReference type="PANTHER" id="PTHR30336:SF4">
    <property type="entry name" value="ENVELOPE BIOGENESIS FACTOR ELYC"/>
    <property type="match status" value="1"/>
</dbReference>
<dbReference type="CDD" id="cd06259">
    <property type="entry name" value="YdcF-like"/>
    <property type="match status" value="1"/>
</dbReference>
<accession>A0ABS8D332</accession>
<dbReference type="Proteomes" id="UP001165395">
    <property type="component" value="Unassembled WGS sequence"/>
</dbReference>
<evidence type="ECO:0000313" key="2">
    <source>
        <dbReference type="EMBL" id="MCB6182611.1"/>
    </source>
</evidence>
<dbReference type="PANTHER" id="PTHR30336">
    <property type="entry name" value="INNER MEMBRANE PROTEIN, PROBABLE PERMEASE"/>
    <property type="match status" value="1"/>
</dbReference>
<dbReference type="InterPro" id="IPR003848">
    <property type="entry name" value="DUF218"/>
</dbReference>
<dbReference type="InterPro" id="IPR051599">
    <property type="entry name" value="Cell_Envelope_Assoc"/>
</dbReference>
<gene>
    <name evidence="2" type="ORF">LIN78_03475</name>
</gene>
<dbReference type="InterPro" id="IPR014729">
    <property type="entry name" value="Rossmann-like_a/b/a_fold"/>
</dbReference>
<comment type="caution">
    <text evidence="2">The sequence shown here is derived from an EMBL/GenBank/DDBJ whole genome shotgun (WGS) entry which is preliminary data.</text>
</comment>
<name>A0ABS8D332_9NEIS</name>
<sequence length="211" mass="23643">MFYLASTRMVAVWLMEPLENGMRLVSNPKADAIVILGGGKREQSEYNGETMLSEGSGLRLQYGSWLAKQTHLPVLVTGGSPEMQGEAEARVMEKTMLNFYDSSPRWVEDQSKTTEENALYSAPLLKKAGINTIVLVSHGWHLPRAIPLFEKAGFKVIPAGVDFTYAYTPTIRNWVPSARNLERTSWAMHEWMGRIWYALKPAAKPVETPSP</sequence>
<reference evidence="2" key="1">
    <citation type="submission" date="2021-10" db="EMBL/GenBank/DDBJ databases">
        <title>The complete genome sequence of Leeia sp. TBRC 13508.</title>
        <authorList>
            <person name="Charoenyingcharoen P."/>
            <person name="Yukphan P."/>
        </authorList>
    </citation>
    <scope>NUCLEOTIDE SEQUENCE</scope>
    <source>
        <strain evidence="2">TBRC 13508</strain>
    </source>
</reference>
<feature type="domain" description="DUF218" evidence="1">
    <location>
        <begin position="31"/>
        <end position="193"/>
    </location>
</feature>
<organism evidence="2 3">
    <name type="scientific">Leeia speluncae</name>
    <dbReference type="NCBI Taxonomy" id="2884804"/>
    <lineage>
        <taxon>Bacteria</taxon>
        <taxon>Pseudomonadati</taxon>
        <taxon>Pseudomonadota</taxon>
        <taxon>Betaproteobacteria</taxon>
        <taxon>Neisseriales</taxon>
        <taxon>Leeiaceae</taxon>
        <taxon>Leeia</taxon>
    </lineage>
</organism>
<dbReference type="Gene3D" id="3.40.50.620">
    <property type="entry name" value="HUPs"/>
    <property type="match status" value="1"/>
</dbReference>
<dbReference type="RefSeq" id="WP_227178510.1">
    <property type="nucleotide sequence ID" value="NZ_JAJBZT010000002.1"/>
</dbReference>
<evidence type="ECO:0000259" key="1">
    <source>
        <dbReference type="Pfam" id="PF02698"/>
    </source>
</evidence>
<dbReference type="EMBL" id="JAJBZT010000002">
    <property type="protein sequence ID" value="MCB6182611.1"/>
    <property type="molecule type" value="Genomic_DNA"/>
</dbReference>
<protein>
    <submittedName>
        <fullName evidence="2">YdcF family protein</fullName>
    </submittedName>
</protein>
<dbReference type="Pfam" id="PF02698">
    <property type="entry name" value="DUF218"/>
    <property type="match status" value="1"/>
</dbReference>
<evidence type="ECO:0000313" key="3">
    <source>
        <dbReference type="Proteomes" id="UP001165395"/>
    </source>
</evidence>
<proteinExistence type="predicted"/>